<dbReference type="SUPFAM" id="SSF46955">
    <property type="entry name" value="Putative DNA-binding domain"/>
    <property type="match status" value="1"/>
</dbReference>
<dbReference type="SMART" id="SM00422">
    <property type="entry name" value="HTH_MERR"/>
    <property type="match status" value="1"/>
</dbReference>
<proteinExistence type="predicted"/>
<keyword evidence="2" id="KW-0175">Coiled coil</keyword>
<keyword evidence="1" id="KW-0238">DNA-binding</keyword>
<accession>A0ABN6RV62</accession>
<dbReference type="PANTHER" id="PTHR30204">
    <property type="entry name" value="REDOX-CYCLING DRUG-SENSING TRANSCRIPTIONAL ACTIVATOR SOXR"/>
    <property type="match status" value="1"/>
</dbReference>
<dbReference type="InterPro" id="IPR000551">
    <property type="entry name" value="MerR-type_HTH_dom"/>
</dbReference>
<feature type="domain" description="HTH merR-type" evidence="3">
    <location>
        <begin position="1"/>
        <end position="68"/>
    </location>
</feature>
<evidence type="ECO:0000259" key="3">
    <source>
        <dbReference type="PROSITE" id="PS50937"/>
    </source>
</evidence>
<dbReference type="Proteomes" id="UP001061361">
    <property type="component" value="Chromosome"/>
</dbReference>
<name>A0ABN6RV62_9BACT</name>
<dbReference type="Pfam" id="PF13411">
    <property type="entry name" value="MerR_1"/>
    <property type="match status" value="1"/>
</dbReference>
<dbReference type="RefSeq" id="WP_264984028.1">
    <property type="nucleotide sequence ID" value="NZ_AP026708.1"/>
</dbReference>
<gene>
    <name evidence="4" type="ORF">JCM14722_15220</name>
</gene>
<sequence>MTISDTAKRLGLSPHTLRYYEKIGLIRDVERASGRRVYTDRDLIWLEFVLRLKATGMGLARIKRYADLRYEGDETVPERKAMLLSHRQDLESAIARLKSNLVALDHKIELYEAMEKEHDAL</sequence>
<evidence type="ECO:0000313" key="4">
    <source>
        <dbReference type="EMBL" id="BDQ33980.1"/>
    </source>
</evidence>
<dbReference type="PROSITE" id="PS50937">
    <property type="entry name" value="HTH_MERR_2"/>
    <property type="match status" value="1"/>
</dbReference>
<dbReference type="InterPro" id="IPR009061">
    <property type="entry name" value="DNA-bd_dom_put_sf"/>
</dbReference>
<dbReference type="Gene3D" id="1.10.1660.10">
    <property type="match status" value="1"/>
</dbReference>
<dbReference type="PANTHER" id="PTHR30204:SF98">
    <property type="entry name" value="HTH-TYPE TRANSCRIPTIONAL REGULATOR ADHR"/>
    <property type="match status" value="1"/>
</dbReference>
<dbReference type="CDD" id="cd01109">
    <property type="entry name" value="HTH_YyaN"/>
    <property type="match status" value="1"/>
</dbReference>
<evidence type="ECO:0000313" key="5">
    <source>
        <dbReference type="Proteomes" id="UP001061361"/>
    </source>
</evidence>
<reference evidence="4" key="1">
    <citation type="submission" date="2022-08" db="EMBL/GenBank/DDBJ databases">
        <title>Genome Sequence of the sulphate-reducing bacterium, Pseudodesulfovibrio portus JCM14722.</title>
        <authorList>
            <person name="Kondo R."/>
            <person name="Kataoka T."/>
        </authorList>
    </citation>
    <scope>NUCLEOTIDE SEQUENCE</scope>
    <source>
        <strain evidence="4">JCM 14722</strain>
    </source>
</reference>
<organism evidence="4 5">
    <name type="scientific">Pseudodesulfovibrio portus</name>
    <dbReference type="NCBI Taxonomy" id="231439"/>
    <lineage>
        <taxon>Bacteria</taxon>
        <taxon>Pseudomonadati</taxon>
        <taxon>Thermodesulfobacteriota</taxon>
        <taxon>Desulfovibrionia</taxon>
        <taxon>Desulfovibrionales</taxon>
        <taxon>Desulfovibrionaceae</taxon>
    </lineage>
</organism>
<keyword evidence="5" id="KW-1185">Reference proteome</keyword>
<feature type="coiled-coil region" evidence="2">
    <location>
        <begin position="87"/>
        <end position="114"/>
    </location>
</feature>
<evidence type="ECO:0000256" key="2">
    <source>
        <dbReference type="SAM" id="Coils"/>
    </source>
</evidence>
<dbReference type="PRINTS" id="PR00040">
    <property type="entry name" value="HTHMERR"/>
</dbReference>
<evidence type="ECO:0000256" key="1">
    <source>
        <dbReference type="ARBA" id="ARBA00023125"/>
    </source>
</evidence>
<protein>
    <recommendedName>
        <fullName evidence="3">HTH merR-type domain-containing protein</fullName>
    </recommendedName>
</protein>
<dbReference type="EMBL" id="AP026708">
    <property type="protein sequence ID" value="BDQ33980.1"/>
    <property type="molecule type" value="Genomic_DNA"/>
</dbReference>
<dbReference type="InterPro" id="IPR047057">
    <property type="entry name" value="MerR_fam"/>
</dbReference>